<keyword evidence="3" id="KW-1185">Reference proteome</keyword>
<dbReference type="InterPro" id="IPR041342">
    <property type="entry name" value="CBM35"/>
</dbReference>
<evidence type="ECO:0000259" key="1">
    <source>
        <dbReference type="Pfam" id="PF18099"/>
    </source>
</evidence>
<accession>A0ABS8Z3N0</accession>
<dbReference type="Pfam" id="PF18099">
    <property type="entry name" value="CBM_35_2"/>
    <property type="match status" value="1"/>
</dbReference>
<protein>
    <submittedName>
        <fullName evidence="2">DUF5010 C-terminal domain-containing protein</fullName>
    </submittedName>
</protein>
<gene>
    <name evidence="2" type="ORF">LWC34_06795</name>
</gene>
<organism evidence="2 3">
    <name type="scientific">Kibdelosporangium philippinense</name>
    <dbReference type="NCBI Taxonomy" id="211113"/>
    <lineage>
        <taxon>Bacteria</taxon>
        <taxon>Bacillati</taxon>
        <taxon>Actinomycetota</taxon>
        <taxon>Actinomycetes</taxon>
        <taxon>Pseudonocardiales</taxon>
        <taxon>Pseudonocardiaceae</taxon>
        <taxon>Kibdelosporangium</taxon>
    </lineage>
</organism>
<proteinExistence type="predicted"/>
<name>A0ABS8Z3N0_9PSEU</name>
<evidence type="ECO:0000313" key="2">
    <source>
        <dbReference type="EMBL" id="MCE7002539.1"/>
    </source>
</evidence>
<dbReference type="RefSeq" id="WP_233723752.1">
    <property type="nucleotide sequence ID" value="NZ_JAJVCN010000001.1"/>
</dbReference>
<reference evidence="2 3" key="1">
    <citation type="submission" date="2021-12" db="EMBL/GenBank/DDBJ databases">
        <title>Genome sequence of Kibdelosporangium philippinense ATCC 49844.</title>
        <authorList>
            <person name="Fedorov E.A."/>
            <person name="Omeragic M."/>
            <person name="Shalygina K.F."/>
            <person name="Maclea K.S."/>
        </authorList>
    </citation>
    <scope>NUCLEOTIDE SEQUENCE [LARGE SCALE GENOMIC DNA]</scope>
    <source>
        <strain evidence="2 3">ATCC 49844</strain>
    </source>
</reference>
<dbReference type="Proteomes" id="UP001521150">
    <property type="component" value="Unassembled WGS sequence"/>
</dbReference>
<dbReference type="EMBL" id="JAJVCN010000001">
    <property type="protein sequence ID" value="MCE7002539.1"/>
    <property type="molecule type" value="Genomic_DNA"/>
</dbReference>
<comment type="caution">
    <text evidence="2">The sequence shown here is derived from an EMBL/GenBank/DDBJ whole genome shotgun (WGS) entry which is preliminary data.</text>
</comment>
<sequence length="66" mass="7328">MPLNTRMAGQATFRFVMDGNPGPVITINSPGYQTLDAGTFTLDANSYHPVRLEFLTGSMNIDYWTN</sequence>
<evidence type="ECO:0000313" key="3">
    <source>
        <dbReference type="Proteomes" id="UP001521150"/>
    </source>
</evidence>
<feature type="domain" description="Carbohydrate binding module family 35" evidence="1">
    <location>
        <begin position="10"/>
        <end position="66"/>
    </location>
</feature>